<proteinExistence type="predicted"/>
<organism evidence="2 3">
    <name type="scientific">Streptomyces fuscichromogenes</name>
    <dbReference type="NCBI Taxonomy" id="1324013"/>
    <lineage>
        <taxon>Bacteria</taxon>
        <taxon>Bacillati</taxon>
        <taxon>Actinomycetota</taxon>
        <taxon>Actinomycetes</taxon>
        <taxon>Kitasatosporales</taxon>
        <taxon>Streptomycetaceae</taxon>
        <taxon>Streptomyces</taxon>
    </lineage>
</organism>
<dbReference type="AlphaFoldDB" id="A0A917XDG8"/>
<gene>
    <name evidence="2" type="ORF">GCM10011578_038760</name>
</gene>
<comment type="caution">
    <text evidence="2">The sequence shown here is derived from an EMBL/GenBank/DDBJ whole genome shotgun (WGS) entry which is preliminary data.</text>
</comment>
<sequence length="60" mass="6119">MAFATCGSGTRRRSGGHRRVRWGVVGPKGVGAVDVGERDAEGRGSTRVGAVPSPAARVLS</sequence>
<dbReference type="EMBL" id="BMML01000008">
    <property type="protein sequence ID" value="GGN12096.1"/>
    <property type="molecule type" value="Genomic_DNA"/>
</dbReference>
<name>A0A917XDG8_9ACTN</name>
<evidence type="ECO:0000256" key="1">
    <source>
        <dbReference type="SAM" id="MobiDB-lite"/>
    </source>
</evidence>
<accession>A0A917XDG8</accession>
<protein>
    <submittedName>
        <fullName evidence="2">Uncharacterized protein</fullName>
    </submittedName>
</protein>
<reference evidence="2" key="1">
    <citation type="journal article" date="2014" name="Int. J. Syst. Evol. Microbiol.">
        <title>Complete genome sequence of Corynebacterium casei LMG S-19264T (=DSM 44701T), isolated from a smear-ripened cheese.</title>
        <authorList>
            <consortium name="US DOE Joint Genome Institute (JGI-PGF)"/>
            <person name="Walter F."/>
            <person name="Albersmeier A."/>
            <person name="Kalinowski J."/>
            <person name="Ruckert C."/>
        </authorList>
    </citation>
    <scope>NUCLEOTIDE SEQUENCE</scope>
    <source>
        <strain evidence="2">CGMCC 4.7110</strain>
    </source>
</reference>
<evidence type="ECO:0000313" key="2">
    <source>
        <dbReference type="EMBL" id="GGN12096.1"/>
    </source>
</evidence>
<feature type="region of interest" description="Disordered" evidence="1">
    <location>
        <begin position="33"/>
        <end position="60"/>
    </location>
</feature>
<dbReference type="Proteomes" id="UP000653411">
    <property type="component" value="Unassembled WGS sequence"/>
</dbReference>
<feature type="compositionally biased region" description="Basic and acidic residues" evidence="1">
    <location>
        <begin position="35"/>
        <end position="44"/>
    </location>
</feature>
<reference evidence="2" key="2">
    <citation type="submission" date="2020-09" db="EMBL/GenBank/DDBJ databases">
        <authorList>
            <person name="Sun Q."/>
            <person name="Zhou Y."/>
        </authorList>
    </citation>
    <scope>NUCLEOTIDE SEQUENCE</scope>
    <source>
        <strain evidence="2">CGMCC 4.7110</strain>
    </source>
</reference>
<keyword evidence="3" id="KW-1185">Reference proteome</keyword>
<evidence type="ECO:0000313" key="3">
    <source>
        <dbReference type="Proteomes" id="UP000653411"/>
    </source>
</evidence>